<dbReference type="Proteomes" id="UP000199334">
    <property type="component" value="Unassembled WGS sequence"/>
</dbReference>
<gene>
    <name evidence="1" type="ORF">SAMN05216498_1929</name>
</gene>
<dbReference type="STRING" id="237069.SAMN05216498_1929"/>
<organism evidence="1 2">
    <name type="scientific">Tenuibacillus multivorans</name>
    <dbReference type="NCBI Taxonomy" id="237069"/>
    <lineage>
        <taxon>Bacteria</taxon>
        <taxon>Bacillati</taxon>
        <taxon>Bacillota</taxon>
        <taxon>Bacilli</taxon>
        <taxon>Bacillales</taxon>
        <taxon>Bacillaceae</taxon>
        <taxon>Tenuibacillus</taxon>
    </lineage>
</organism>
<reference evidence="1 2" key="1">
    <citation type="submission" date="2016-10" db="EMBL/GenBank/DDBJ databases">
        <authorList>
            <person name="de Groot N.N."/>
        </authorList>
    </citation>
    <scope>NUCLEOTIDE SEQUENCE [LARGE SCALE GENOMIC DNA]</scope>
    <source>
        <strain evidence="1 2">CGMCC 1.3442</strain>
    </source>
</reference>
<dbReference type="GO" id="GO:0030420">
    <property type="term" value="P:establishment of competence for transformation"/>
    <property type="evidence" value="ECO:0007669"/>
    <property type="project" value="InterPro"/>
</dbReference>
<evidence type="ECO:0000313" key="2">
    <source>
        <dbReference type="Proteomes" id="UP000199334"/>
    </source>
</evidence>
<accession>A0A1H0A3R1</accession>
<name>A0A1H0A3R1_9BACI</name>
<protein>
    <submittedName>
        <fullName evidence="1">Competence protein ComK</fullName>
    </submittedName>
</protein>
<keyword evidence="2" id="KW-1185">Reference proteome</keyword>
<dbReference type="Pfam" id="PF06338">
    <property type="entry name" value="ComK"/>
    <property type="match status" value="1"/>
</dbReference>
<dbReference type="AlphaFoldDB" id="A0A1H0A3R1"/>
<evidence type="ECO:0000313" key="1">
    <source>
        <dbReference type="EMBL" id="SDN27603.1"/>
    </source>
</evidence>
<dbReference type="RefSeq" id="WP_093856382.1">
    <property type="nucleotide sequence ID" value="NZ_BJVZ01000024.1"/>
</dbReference>
<dbReference type="EMBL" id="FNIG01000003">
    <property type="protein sequence ID" value="SDN27603.1"/>
    <property type="molecule type" value="Genomic_DNA"/>
</dbReference>
<sequence>MKLINRPRVTAKTMAVLPYELDEDTCGSQVLERDGEYYTYLSPRQVMDEVCKELGADLKGRLRGAQHVYGINRKAPIAIDTSCQIFFLPTSSPSANDCIWICHNHVSYVKKVTPKVTQIHFNNGKQIKLNISYLSISNQIQRTAQYRHLLMERVNKLQKEIERELLELQP</sequence>
<dbReference type="InterPro" id="IPR010461">
    <property type="entry name" value="ComK"/>
</dbReference>
<proteinExistence type="predicted"/>
<dbReference type="OrthoDB" id="2417337at2"/>